<sequence length="102" mass="10829">MGYIRWSSLGRPPPPQGRSSVTREPVLLCCGSQYTSLGSEADAPRIDLSPPLLKFLLLVGSRGVGVRRNYEADPAAGQEAVAERGVVGALRCCCASLPRDSD</sequence>
<evidence type="ECO:0000313" key="3">
    <source>
        <dbReference type="Proteomes" id="UP000233551"/>
    </source>
</evidence>
<accession>A0A2I0J9N9</accession>
<dbReference type="Proteomes" id="UP000233551">
    <property type="component" value="Unassembled WGS sequence"/>
</dbReference>
<name>A0A2I0J9N9_PUNGR</name>
<reference evidence="2 3" key="1">
    <citation type="submission" date="2017-11" db="EMBL/GenBank/DDBJ databases">
        <title>De-novo sequencing of pomegranate (Punica granatum L.) genome.</title>
        <authorList>
            <person name="Akparov Z."/>
            <person name="Amiraslanov A."/>
            <person name="Hajiyeva S."/>
            <person name="Abbasov M."/>
            <person name="Kaur K."/>
            <person name="Hamwieh A."/>
            <person name="Solovyev V."/>
            <person name="Salamov A."/>
            <person name="Braich B."/>
            <person name="Kosarev P."/>
            <person name="Mahmoud A."/>
            <person name="Hajiyev E."/>
            <person name="Babayeva S."/>
            <person name="Izzatullayeva V."/>
            <person name="Mammadov A."/>
            <person name="Mammadov A."/>
            <person name="Sharifova S."/>
            <person name="Ojaghi J."/>
            <person name="Eynullazada K."/>
            <person name="Bayramov B."/>
            <person name="Abdulazimova A."/>
            <person name="Shahmuradov I."/>
        </authorList>
    </citation>
    <scope>NUCLEOTIDE SEQUENCE [LARGE SCALE GENOMIC DNA]</scope>
    <source>
        <strain evidence="3">cv. AG2017</strain>
        <tissue evidence="2">Leaf</tissue>
    </source>
</reference>
<proteinExistence type="predicted"/>
<dbReference type="AlphaFoldDB" id="A0A2I0J9N9"/>
<evidence type="ECO:0000256" key="1">
    <source>
        <dbReference type="SAM" id="MobiDB-lite"/>
    </source>
</evidence>
<gene>
    <name evidence="2" type="ORF">CRG98_026655</name>
</gene>
<comment type="caution">
    <text evidence="2">The sequence shown here is derived from an EMBL/GenBank/DDBJ whole genome shotgun (WGS) entry which is preliminary data.</text>
</comment>
<protein>
    <submittedName>
        <fullName evidence="2">Uncharacterized protein</fullName>
    </submittedName>
</protein>
<keyword evidence="3" id="KW-1185">Reference proteome</keyword>
<organism evidence="2 3">
    <name type="scientific">Punica granatum</name>
    <name type="common">Pomegranate</name>
    <dbReference type="NCBI Taxonomy" id="22663"/>
    <lineage>
        <taxon>Eukaryota</taxon>
        <taxon>Viridiplantae</taxon>
        <taxon>Streptophyta</taxon>
        <taxon>Embryophyta</taxon>
        <taxon>Tracheophyta</taxon>
        <taxon>Spermatophyta</taxon>
        <taxon>Magnoliopsida</taxon>
        <taxon>eudicotyledons</taxon>
        <taxon>Gunneridae</taxon>
        <taxon>Pentapetalae</taxon>
        <taxon>rosids</taxon>
        <taxon>malvids</taxon>
        <taxon>Myrtales</taxon>
        <taxon>Lythraceae</taxon>
        <taxon>Punica</taxon>
    </lineage>
</organism>
<feature type="region of interest" description="Disordered" evidence="1">
    <location>
        <begin position="1"/>
        <end position="22"/>
    </location>
</feature>
<dbReference type="EMBL" id="PGOL01001888">
    <property type="protein sequence ID" value="PKI52949.1"/>
    <property type="molecule type" value="Genomic_DNA"/>
</dbReference>
<evidence type="ECO:0000313" key="2">
    <source>
        <dbReference type="EMBL" id="PKI52949.1"/>
    </source>
</evidence>